<feature type="chain" id="PRO_5046330603" evidence="1">
    <location>
        <begin position="20"/>
        <end position="291"/>
    </location>
</feature>
<reference evidence="2 3" key="1">
    <citation type="submission" date="2023-02" db="EMBL/GenBank/DDBJ databases">
        <title>Evolution of Hrp T3SS in non-pathogenic Pseudomonas fluorescens.</title>
        <authorList>
            <person name="Liao K."/>
            <person name="Wei H."/>
            <person name="Gu Y."/>
        </authorList>
    </citation>
    <scope>NUCLEOTIDE SEQUENCE [LARGE SCALE GENOMIC DNA]</scope>
    <source>
        <strain evidence="2 3">FP1935</strain>
    </source>
</reference>
<proteinExistence type="predicted"/>
<dbReference type="EMBL" id="CP117454">
    <property type="protein sequence ID" value="WLG87204.1"/>
    <property type="molecule type" value="Genomic_DNA"/>
</dbReference>
<keyword evidence="1" id="KW-0732">Signal</keyword>
<dbReference type="Gene3D" id="1.25.40.10">
    <property type="entry name" value="Tetratricopeptide repeat domain"/>
    <property type="match status" value="1"/>
</dbReference>
<dbReference type="InterPro" id="IPR011990">
    <property type="entry name" value="TPR-like_helical_dom_sf"/>
</dbReference>
<gene>
    <name evidence="2" type="ORF">PSH97_12085</name>
</gene>
<accession>A0ABY9F375</accession>
<evidence type="ECO:0000256" key="1">
    <source>
        <dbReference type="SAM" id="SignalP"/>
    </source>
</evidence>
<dbReference type="PANTHER" id="PTHR11102">
    <property type="entry name" value="SEL-1-LIKE PROTEIN"/>
    <property type="match status" value="1"/>
</dbReference>
<dbReference type="SMART" id="SM00671">
    <property type="entry name" value="SEL1"/>
    <property type="match status" value="3"/>
</dbReference>
<dbReference type="Proteomes" id="UP001239418">
    <property type="component" value="Chromosome"/>
</dbReference>
<dbReference type="SUPFAM" id="SSF74653">
    <property type="entry name" value="TolA/TonB C-terminal domain"/>
    <property type="match status" value="1"/>
</dbReference>
<feature type="signal peptide" evidence="1">
    <location>
        <begin position="1"/>
        <end position="19"/>
    </location>
</feature>
<dbReference type="PANTHER" id="PTHR11102:SF160">
    <property type="entry name" value="ERAD-ASSOCIATED E3 UBIQUITIN-PROTEIN LIGASE COMPONENT HRD3"/>
    <property type="match status" value="1"/>
</dbReference>
<organism evidence="2 3">
    <name type="scientific">Pseudomonas cucumis</name>
    <dbReference type="NCBI Taxonomy" id="2954082"/>
    <lineage>
        <taxon>Bacteria</taxon>
        <taxon>Pseudomonadati</taxon>
        <taxon>Pseudomonadota</taxon>
        <taxon>Gammaproteobacteria</taxon>
        <taxon>Pseudomonadales</taxon>
        <taxon>Pseudomonadaceae</taxon>
        <taxon>Pseudomonas</taxon>
    </lineage>
</organism>
<dbReference type="InterPro" id="IPR050767">
    <property type="entry name" value="Sel1_AlgK"/>
</dbReference>
<dbReference type="RefSeq" id="WP_305449370.1">
    <property type="nucleotide sequence ID" value="NZ_CP117454.1"/>
</dbReference>
<dbReference type="SUPFAM" id="SSF81901">
    <property type="entry name" value="HCP-like"/>
    <property type="match status" value="1"/>
</dbReference>
<sequence>MSKAVFLLVLTALIAGCQATPPTPQDDFQTGLRCRLLLAKKTITAEQVEDIRESSENGNLLCKLVLGFLYETGQGVPQDVHKAKTFYQSVAVGKAAGYEQLARMAEEGIGQAPNLVEARQFYQLAVTRPGNLDSEAKLAQFMEDGRGGPQDLKGALAHYLNAARYVDDAPWQGVQRLRDKGLVLSAEQVKHYNGIWVDSLDKSLTRKALDVEQALAKQIKSGAAGKPVTLQLIGNPGSVVPQISVLESSGDSAIDQAVLKAMSDYRFFDEPILPVGQKTWQATVSVDAGLK</sequence>
<keyword evidence="3" id="KW-1185">Reference proteome</keyword>
<dbReference type="Pfam" id="PF08238">
    <property type="entry name" value="Sel1"/>
    <property type="match status" value="3"/>
</dbReference>
<protein>
    <submittedName>
        <fullName evidence="2">Sel1 repeat family protein</fullName>
    </submittedName>
</protein>
<dbReference type="InterPro" id="IPR006597">
    <property type="entry name" value="Sel1-like"/>
</dbReference>
<evidence type="ECO:0000313" key="3">
    <source>
        <dbReference type="Proteomes" id="UP001239418"/>
    </source>
</evidence>
<name>A0ABY9F375_9PSED</name>
<dbReference type="PROSITE" id="PS51257">
    <property type="entry name" value="PROKAR_LIPOPROTEIN"/>
    <property type="match status" value="1"/>
</dbReference>
<evidence type="ECO:0000313" key="2">
    <source>
        <dbReference type="EMBL" id="WLG87204.1"/>
    </source>
</evidence>